<evidence type="ECO:0000256" key="1">
    <source>
        <dbReference type="SAM" id="MobiDB-lite"/>
    </source>
</evidence>
<feature type="region of interest" description="Disordered" evidence="1">
    <location>
        <begin position="47"/>
        <end position="87"/>
    </location>
</feature>
<dbReference type="Proteomes" id="UP000663844">
    <property type="component" value="Unassembled WGS sequence"/>
</dbReference>
<evidence type="ECO:0000313" key="4">
    <source>
        <dbReference type="Proteomes" id="UP000663844"/>
    </source>
</evidence>
<proteinExistence type="predicted"/>
<comment type="caution">
    <text evidence="3">The sequence shown here is derived from an EMBL/GenBank/DDBJ whole genome shotgun (WGS) entry which is preliminary data.</text>
</comment>
<protein>
    <recommendedName>
        <fullName evidence="2">VHS domain-containing protein</fullName>
    </recommendedName>
</protein>
<dbReference type="PROSITE" id="PS50179">
    <property type="entry name" value="VHS"/>
    <property type="match status" value="1"/>
</dbReference>
<dbReference type="EMBL" id="CAJOAZ010023313">
    <property type="protein sequence ID" value="CAF4374450.1"/>
    <property type="molecule type" value="Genomic_DNA"/>
</dbReference>
<feature type="non-terminal residue" evidence="3">
    <location>
        <position position="1"/>
    </location>
</feature>
<dbReference type="SUPFAM" id="SSF48464">
    <property type="entry name" value="ENTH/VHS domain"/>
    <property type="match status" value="1"/>
</dbReference>
<feature type="compositionally biased region" description="Polar residues" evidence="1">
    <location>
        <begin position="57"/>
        <end position="68"/>
    </location>
</feature>
<organism evidence="3 4">
    <name type="scientific">Adineta steineri</name>
    <dbReference type="NCBI Taxonomy" id="433720"/>
    <lineage>
        <taxon>Eukaryota</taxon>
        <taxon>Metazoa</taxon>
        <taxon>Spiralia</taxon>
        <taxon>Gnathifera</taxon>
        <taxon>Rotifera</taxon>
        <taxon>Eurotatoria</taxon>
        <taxon>Bdelloidea</taxon>
        <taxon>Adinetida</taxon>
        <taxon>Adinetidae</taxon>
        <taxon>Adineta</taxon>
    </lineage>
</organism>
<sequence length="87" mass="9962">MIQTWALAFRHDPDFRTVEHFYQECKQHGLVFPPAESETVIKTAVPPTGTIERPSQYARSMSQQNTRTIPRDNRSSSDGSSYPIHNN</sequence>
<dbReference type="AlphaFoldDB" id="A0A820MLJ1"/>
<evidence type="ECO:0000259" key="2">
    <source>
        <dbReference type="PROSITE" id="PS50179"/>
    </source>
</evidence>
<dbReference type="InterPro" id="IPR008942">
    <property type="entry name" value="ENTH_VHS"/>
</dbReference>
<feature type="compositionally biased region" description="Polar residues" evidence="1">
    <location>
        <begin position="76"/>
        <end position="87"/>
    </location>
</feature>
<evidence type="ECO:0000313" key="3">
    <source>
        <dbReference type="EMBL" id="CAF4374450.1"/>
    </source>
</evidence>
<gene>
    <name evidence="3" type="ORF">OXD698_LOCUS50023</name>
</gene>
<dbReference type="InterPro" id="IPR002014">
    <property type="entry name" value="VHS_dom"/>
</dbReference>
<dbReference type="Gene3D" id="1.25.40.90">
    <property type="match status" value="1"/>
</dbReference>
<feature type="domain" description="VHS" evidence="2">
    <location>
        <begin position="1"/>
        <end position="33"/>
    </location>
</feature>
<name>A0A820MLJ1_9BILA</name>
<dbReference type="GO" id="GO:0043130">
    <property type="term" value="F:ubiquitin binding"/>
    <property type="evidence" value="ECO:0007669"/>
    <property type="project" value="InterPro"/>
</dbReference>
<reference evidence="3" key="1">
    <citation type="submission" date="2021-02" db="EMBL/GenBank/DDBJ databases">
        <authorList>
            <person name="Nowell W R."/>
        </authorList>
    </citation>
    <scope>NUCLEOTIDE SEQUENCE</scope>
</reference>
<accession>A0A820MLJ1</accession>
<dbReference type="GO" id="GO:0035091">
    <property type="term" value="F:phosphatidylinositol binding"/>
    <property type="evidence" value="ECO:0007669"/>
    <property type="project" value="InterPro"/>
</dbReference>